<name>A0A8J6MXB5_9DELT</name>
<dbReference type="EMBL" id="JACNJD010000148">
    <property type="protein sequence ID" value="MBC8176607.1"/>
    <property type="molecule type" value="Genomic_DNA"/>
</dbReference>
<dbReference type="AlphaFoldDB" id="A0A8J6MXB5"/>
<organism evidence="1 2">
    <name type="scientific">Candidatus Desulfacyla euxinica</name>
    <dbReference type="NCBI Taxonomy" id="2841693"/>
    <lineage>
        <taxon>Bacteria</taxon>
        <taxon>Deltaproteobacteria</taxon>
        <taxon>Candidatus Desulfacyla</taxon>
    </lineage>
</organism>
<reference evidence="1 2" key="1">
    <citation type="submission" date="2020-08" db="EMBL/GenBank/DDBJ databases">
        <title>Bridging the membrane lipid divide: bacteria of the FCB group superphylum have the potential to synthesize archaeal ether lipids.</title>
        <authorList>
            <person name="Villanueva L."/>
            <person name="Von Meijenfeldt F.A.B."/>
            <person name="Westbye A.B."/>
            <person name="Yadav S."/>
            <person name="Hopmans E.C."/>
            <person name="Dutilh B.E."/>
            <person name="Sinninghe Damste J.S."/>
        </authorList>
    </citation>
    <scope>NUCLEOTIDE SEQUENCE [LARGE SCALE GENOMIC DNA]</scope>
    <source>
        <strain evidence="1">NIOZ-UU27</strain>
    </source>
</reference>
<gene>
    <name evidence="1" type="ORF">H8E19_04310</name>
</gene>
<proteinExistence type="predicted"/>
<comment type="caution">
    <text evidence="1">The sequence shown here is derived from an EMBL/GenBank/DDBJ whole genome shotgun (WGS) entry which is preliminary data.</text>
</comment>
<accession>A0A8J6MXB5</accession>
<dbReference type="Proteomes" id="UP000650524">
    <property type="component" value="Unassembled WGS sequence"/>
</dbReference>
<protein>
    <submittedName>
        <fullName evidence="1">Uncharacterized protein</fullName>
    </submittedName>
</protein>
<sequence length="61" mass="6781">MTTPQHCPGWEQFKDLKAFTCKCPSCGQEKEIFSDEFNKAHTCSGCGKEIDFTQCTLDAGT</sequence>
<evidence type="ECO:0000313" key="1">
    <source>
        <dbReference type="EMBL" id="MBC8176607.1"/>
    </source>
</evidence>
<evidence type="ECO:0000313" key="2">
    <source>
        <dbReference type="Proteomes" id="UP000650524"/>
    </source>
</evidence>